<evidence type="ECO:0000256" key="6">
    <source>
        <dbReference type="ARBA" id="ARBA00022723"/>
    </source>
</evidence>
<comment type="catalytic activity">
    <reaction evidence="18 19">
        <text>ATP + H2O = ADP + phosphate + H(+)</text>
        <dbReference type="Rhea" id="RHEA:13065"/>
        <dbReference type="ChEBI" id="CHEBI:15377"/>
        <dbReference type="ChEBI" id="CHEBI:15378"/>
        <dbReference type="ChEBI" id="CHEBI:30616"/>
        <dbReference type="ChEBI" id="CHEBI:43474"/>
        <dbReference type="ChEBI" id="CHEBI:456216"/>
        <dbReference type="EC" id="3.6.4.12"/>
    </reaction>
</comment>
<evidence type="ECO:0000256" key="16">
    <source>
        <dbReference type="ARBA" id="ARBA00023242"/>
    </source>
</evidence>
<dbReference type="Pfam" id="PF13087">
    <property type="entry name" value="AAA_12"/>
    <property type="match status" value="1"/>
</dbReference>
<dbReference type="GO" id="GO:0046872">
    <property type="term" value="F:metal ion binding"/>
    <property type="evidence" value="ECO:0007669"/>
    <property type="project" value="UniProtKB-UniRule"/>
</dbReference>
<keyword evidence="14 19" id="KW-0238">DNA-binding</keyword>
<dbReference type="SUPFAM" id="SSF52540">
    <property type="entry name" value="P-loop containing nucleoside triphosphate hydrolases"/>
    <property type="match status" value="1"/>
</dbReference>
<keyword evidence="3 19" id="KW-0004">4Fe-4S</keyword>
<keyword evidence="4 19" id="KW-0235">DNA replication</keyword>
<dbReference type="EC" id="3.6.4.12" evidence="19"/>
<evidence type="ECO:0000256" key="15">
    <source>
        <dbReference type="ARBA" id="ARBA00023204"/>
    </source>
</evidence>
<dbReference type="InterPro" id="IPR026851">
    <property type="entry name" value="Dna2/JHS1_DEXXQ-box"/>
</dbReference>
<dbReference type="GO" id="GO:0005634">
    <property type="term" value="C:nucleus"/>
    <property type="evidence" value="ECO:0007669"/>
    <property type="project" value="UniProtKB-SubCell"/>
</dbReference>
<dbReference type="GO" id="GO:0005737">
    <property type="term" value="C:cytoplasm"/>
    <property type="evidence" value="ECO:0007669"/>
    <property type="project" value="TreeGrafter"/>
</dbReference>
<dbReference type="GeneID" id="14916382"/>
<dbReference type="InterPro" id="IPR045055">
    <property type="entry name" value="DNA2/NAM7-like"/>
</dbReference>
<dbReference type="CDD" id="cd18041">
    <property type="entry name" value="DEXXQc_DNA2"/>
    <property type="match status" value="1"/>
</dbReference>
<feature type="domain" description="DNA2/NAM7 helicase helicase" evidence="21">
    <location>
        <begin position="761"/>
        <end position="828"/>
    </location>
</feature>
<keyword evidence="16 19" id="KW-0539">Nucleus</keyword>
<evidence type="ECO:0000256" key="13">
    <source>
        <dbReference type="ARBA" id="ARBA00023014"/>
    </source>
</evidence>
<evidence type="ECO:0000256" key="8">
    <source>
        <dbReference type="ARBA" id="ARBA00022763"/>
    </source>
</evidence>
<feature type="domain" description="DNA replication factor Dna2 N-terminal" evidence="20">
    <location>
        <begin position="63"/>
        <end position="255"/>
    </location>
</feature>
<dbReference type="GO" id="GO:0017108">
    <property type="term" value="F:5'-flap endonuclease activity"/>
    <property type="evidence" value="ECO:0007669"/>
    <property type="project" value="UniProtKB-UniRule"/>
</dbReference>
<dbReference type="KEGG" id="acan:ACA1_377340"/>
<evidence type="ECO:0000256" key="3">
    <source>
        <dbReference type="ARBA" id="ARBA00022485"/>
    </source>
</evidence>
<dbReference type="EC" id="3.1.-.-" evidence="19"/>
<evidence type="ECO:0000259" key="20">
    <source>
        <dbReference type="Pfam" id="PF08696"/>
    </source>
</evidence>
<dbReference type="GO" id="GO:0005524">
    <property type="term" value="F:ATP binding"/>
    <property type="evidence" value="ECO:0007669"/>
    <property type="project" value="UniProtKB-UniRule"/>
</dbReference>
<evidence type="ECO:0000256" key="17">
    <source>
        <dbReference type="ARBA" id="ARBA00023268"/>
    </source>
</evidence>
<comment type="subcellular location">
    <subcellularLocation>
        <location evidence="19">Nucleus</location>
    </subcellularLocation>
    <subcellularLocation>
        <location evidence="19">Chromosome</location>
    </subcellularLocation>
</comment>
<dbReference type="PANTHER" id="PTHR10887">
    <property type="entry name" value="DNA2/NAM7 HELICASE FAMILY"/>
    <property type="match status" value="1"/>
</dbReference>
<dbReference type="CDD" id="cd18808">
    <property type="entry name" value="SF1_C_Upf1"/>
    <property type="match status" value="1"/>
</dbReference>
<reference evidence="23 24" key="1">
    <citation type="journal article" date="2013" name="Genome Biol.">
        <title>Genome of Acanthamoeba castellanii highlights extensive lateral gene transfer and early evolution of tyrosine kinase signaling.</title>
        <authorList>
            <person name="Clarke M."/>
            <person name="Lohan A.J."/>
            <person name="Liu B."/>
            <person name="Lagkouvardos I."/>
            <person name="Roy S."/>
            <person name="Zafar N."/>
            <person name="Bertelli C."/>
            <person name="Schilde C."/>
            <person name="Kianianmomeni A."/>
            <person name="Burglin T.R."/>
            <person name="Frech C."/>
            <person name="Turcotte B."/>
            <person name="Kopec K.O."/>
            <person name="Synnott J.M."/>
            <person name="Choo C."/>
            <person name="Paponov I."/>
            <person name="Finkler A."/>
            <person name="Soon Heng Tan C."/>
            <person name="Hutchins A.P."/>
            <person name="Weinmeier T."/>
            <person name="Rattei T."/>
            <person name="Chu J.S."/>
            <person name="Gimenez G."/>
            <person name="Irimia M."/>
            <person name="Rigden D.J."/>
            <person name="Fitzpatrick D.A."/>
            <person name="Lorenzo-Morales J."/>
            <person name="Bateman A."/>
            <person name="Chiu C.H."/>
            <person name="Tang P."/>
            <person name="Hegemann P."/>
            <person name="Fromm H."/>
            <person name="Raoult D."/>
            <person name="Greub G."/>
            <person name="Miranda-Saavedra D."/>
            <person name="Chen N."/>
            <person name="Nash P."/>
            <person name="Ginger M.L."/>
            <person name="Horn M."/>
            <person name="Schaap P."/>
            <person name="Caler L."/>
            <person name="Loftus B."/>
        </authorList>
    </citation>
    <scope>NUCLEOTIDE SEQUENCE [LARGE SCALE GENOMIC DNA]</scope>
    <source>
        <strain evidence="23 24">Neff</strain>
    </source>
</reference>
<dbReference type="InterPro" id="IPR041679">
    <property type="entry name" value="DNA2/NAM7-like_C"/>
</dbReference>
<evidence type="ECO:0000259" key="21">
    <source>
        <dbReference type="Pfam" id="PF13086"/>
    </source>
</evidence>
<keyword evidence="7 19" id="KW-0547">Nucleotide-binding</keyword>
<comment type="function">
    <text evidence="19">Key enzyme involved in DNA replication and DNA repair. Involved in Okazaki fragments processing by cleaving long flaps that escape FEN1: flaps that are longer than 27 nucleotides are coated by replication protein A complex (RPA), leading to recruit DNA2 which cleaves the flap until it is too short to bind RPA and becomes a substrate for FEN1. Also involved in 5'-end resection of DNA during double-strand break (DSB) repair by mediating the cleavage of 5'-ssDNA.</text>
</comment>
<keyword evidence="11 19" id="KW-0067">ATP-binding</keyword>
<comment type="similarity">
    <text evidence="2 19">Belongs to the DNA2/NAM7 helicase family.</text>
</comment>
<keyword evidence="10 19" id="KW-0347">Helicase</keyword>
<keyword evidence="9 19" id="KW-0378">Hydrolase</keyword>
<sequence length="1101" mass="122960">MFDLAMLQADNAPTMTTRKKRKLYERFLVLEVSVVEYETPGEYCVIIGNEKVLRLFDEVHSVEKFAQLRGPWVCTEVHPGEYVHVIGQFDSNNKCVVDGDENLLILHPDILVTGTTVGESYFCMRKSILNNKAKTSNYAMPLIKGTILHDSFETALGSNDFSTEALSATIQEKISTKLADIYAVGETDITAKKNLEVAIPNMQNWAQRFLHAQPKTEIKFMSGRQKVCVSKVLAIEENIWSPAFGLKGKIDASVEMKVDRSGRAEHLALPLELKTGKLSPYNIGHQAQVILYTLLMSDRYDTDIRSGLLYYVESGDMMAIQIARQELVAIIQRRNDIAAHLVQKTLRLPGMKKSNACRSCHQLSTCTLYHKALENGNAESSGIDKFDQLTGHLTAGHMNYFSHWDRLIDLEEAEMYRNREEIWLMSGEEREAKTGRCFNDMVVDKRMDSEKGFLYCFKRASVREAEREREQRGGVASAAASSLLDLAISTGDYVVISTVAGDFAVASGFVKELTSTCVSIQMSEELRPPPIPVSGDDGELAGSQMFRGIVEIEDLVPDVQNKRLRSNNANVPRYGAEMHKSSPDSQAAPGATLFDVRWRLDKEELSTGFSLVKQNLLRLFVHEGDQKRRRLVVDLEPPSFLSAQALSQSLSQRSLRKGEVKLEPRPQLDAKKLGLNADQQLAIEKVLQAEDYALILAYGKSVLITAYTHTAVDNLLLKLLDMGEEFLRLGKPESVDSRIQPYVFHNGKAPGGKAVASVKEVETIFQSARIVATTCLSINNPLFEKRRFDYCIVDEASQLTLPVCLGPIRFSDVFVLVGDHYQLPPLVLNAEAKELGMGVSLFKRLSEAHPQSVVNLEYQYRMNADIMKLCNHLTYSHRLRSLRDQLTHLERLPEPLVYGVRVAESGGESPLKGHEPSGDGSLREKEALSALHWLREVLDPERSVVFLNTDSVPALESRAGDEAAGGGVLSNQIEAELVCQITDGLLLCGLDPADLGIISPYRAQVKLIRSLMAKINDLTGDATEIHTVDKYQGRDKDCIIVSLVRSNAEKKVGELLCDWRRVNVAFTRAKKKLIILGSLSTLENNHLFSIFLQLLRDQNWV</sequence>
<keyword evidence="24" id="KW-1185">Reference proteome</keyword>
<dbReference type="GO" id="GO:0016887">
    <property type="term" value="F:ATP hydrolysis activity"/>
    <property type="evidence" value="ECO:0007669"/>
    <property type="project" value="RHEA"/>
</dbReference>
<keyword evidence="13 19" id="KW-0411">Iron-sulfur</keyword>
<dbReference type="OMA" id="NYCEAAI"/>
<dbReference type="STRING" id="1257118.L8GRP6"/>
<dbReference type="PANTHER" id="PTHR10887:SF433">
    <property type="entry name" value="DNA REPLICATION ATP-DEPENDENT HELICASE_NUCLEASE DNA2"/>
    <property type="match status" value="1"/>
</dbReference>
<keyword evidence="6 19" id="KW-0479">Metal-binding</keyword>
<dbReference type="Gene3D" id="3.90.320.10">
    <property type="match status" value="1"/>
</dbReference>
<comment type="cofactor">
    <cofactor evidence="1">
        <name>[4Fe-4S] cluster</name>
        <dbReference type="ChEBI" id="CHEBI:49883"/>
    </cofactor>
</comment>
<evidence type="ECO:0000259" key="22">
    <source>
        <dbReference type="Pfam" id="PF13087"/>
    </source>
</evidence>
<feature type="domain" description="DNA2/NAM7 helicase-like C-terminal" evidence="22">
    <location>
        <begin position="838"/>
        <end position="1078"/>
    </location>
</feature>
<dbReference type="GO" id="GO:0071932">
    <property type="term" value="P:replication fork reversal"/>
    <property type="evidence" value="ECO:0007669"/>
    <property type="project" value="TreeGrafter"/>
</dbReference>
<evidence type="ECO:0000313" key="23">
    <source>
        <dbReference type="EMBL" id="ELR15630.1"/>
    </source>
</evidence>
<dbReference type="GO" id="GO:0017116">
    <property type="term" value="F:single-stranded DNA helicase activity"/>
    <property type="evidence" value="ECO:0007669"/>
    <property type="project" value="UniProtKB-UniRule"/>
</dbReference>
<dbReference type="AlphaFoldDB" id="L8GRP6"/>
<dbReference type="Pfam" id="PF08696">
    <property type="entry name" value="Dna2"/>
    <property type="match status" value="1"/>
</dbReference>
<dbReference type="Proteomes" id="UP000011083">
    <property type="component" value="Unassembled WGS sequence"/>
</dbReference>
<dbReference type="InterPro" id="IPR027417">
    <property type="entry name" value="P-loop_NTPase"/>
</dbReference>
<evidence type="ECO:0000256" key="18">
    <source>
        <dbReference type="ARBA" id="ARBA00047995"/>
    </source>
</evidence>
<evidence type="ECO:0000256" key="9">
    <source>
        <dbReference type="ARBA" id="ARBA00022801"/>
    </source>
</evidence>
<evidence type="ECO:0000256" key="5">
    <source>
        <dbReference type="ARBA" id="ARBA00022722"/>
    </source>
</evidence>
<dbReference type="GO" id="GO:0033567">
    <property type="term" value="P:DNA replication, Okazaki fragment processing"/>
    <property type="evidence" value="ECO:0007669"/>
    <property type="project" value="UniProtKB-UniRule"/>
</dbReference>
<dbReference type="GO" id="GO:0051539">
    <property type="term" value="F:4 iron, 4 sulfur cluster binding"/>
    <property type="evidence" value="ECO:0007669"/>
    <property type="project" value="UniProtKB-UniRule"/>
</dbReference>
<dbReference type="GO" id="GO:0005694">
    <property type="term" value="C:chromosome"/>
    <property type="evidence" value="ECO:0007669"/>
    <property type="project" value="UniProtKB-SubCell"/>
</dbReference>
<dbReference type="InterPro" id="IPR041677">
    <property type="entry name" value="DNA2/NAM7_AAA_11"/>
</dbReference>
<dbReference type="Gene3D" id="3.40.50.300">
    <property type="entry name" value="P-loop containing nucleotide triphosphate hydrolases"/>
    <property type="match status" value="3"/>
</dbReference>
<dbReference type="EMBL" id="KB008025">
    <property type="protein sequence ID" value="ELR15630.1"/>
    <property type="molecule type" value="Genomic_DNA"/>
</dbReference>
<evidence type="ECO:0000256" key="11">
    <source>
        <dbReference type="ARBA" id="ARBA00022840"/>
    </source>
</evidence>
<dbReference type="InterPro" id="IPR011604">
    <property type="entry name" value="PDDEXK-like_dom_sf"/>
</dbReference>
<dbReference type="Pfam" id="PF13086">
    <property type="entry name" value="AAA_11"/>
    <property type="match status" value="1"/>
</dbReference>
<proteinExistence type="inferred from homology"/>
<keyword evidence="19" id="KW-0158">Chromosome</keyword>
<dbReference type="InterPro" id="IPR014808">
    <property type="entry name" value="DNA_replication_fac_Dna2_N"/>
</dbReference>
<evidence type="ECO:0000256" key="19">
    <source>
        <dbReference type="RuleBase" id="RU367041"/>
    </source>
</evidence>
<name>L8GRP6_ACACF</name>
<dbReference type="GO" id="GO:0003677">
    <property type="term" value="F:DNA binding"/>
    <property type="evidence" value="ECO:0007669"/>
    <property type="project" value="UniProtKB-UniRule"/>
</dbReference>
<dbReference type="VEuPathDB" id="AmoebaDB:ACA1_377340"/>
<keyword evidence="15 19" id="KW-0234">DNA repair</keyword>
<dbReference type="CDD" id="cd22318">
    <property type="entry name" value="DNA2_N-like"/>
    <property type="match status" value="1"/>
</dbReference>
<evidence type="ECO:0000256" key="7">
    <source>
        <dbReference type="ARBA" id="ARBA00022741"/>
    </source>
</evidence>
<organism evidence="23 24">
    <name type="scientific">Acanthamoeba castellanii (strain ATCC 30010 / Neff)</name>
    <dbReference type="NCBI Taxonomy" id="1257118"/>
    <lineage>
        <taxon>Eukaryota</taxon>
        <taxon>Amoebozoa</taxon>
        <taxon>Discosea</taxon>
        <taxon>Longamoebia</taxon>
        <taxon>Centramoebida</taxon>
        <taxon>Acanthamoebidae</taxon>
        <taxon>Acanthamoeba</taxon>
    </lineage>
</organism>
<keyword evidence="5 19" id="KW-0540">Nuclease</keyword>
<keyword evidence="12 19" id="KW-0408">Iron</keyword>
<evidence type="ECO:0000256" key="4">
    <source>
        <dbReference type="ARBA" id="ARBA00022705"/>
    </source>
</evidence>
<evidence type="ECO:0000256" key="10">
    <source>
        <dbReference type="ARBA" id="ARBA00022806"/>
    </source>
</evidence>
<gene>
    <name evidence="23" type="ORF">ACA1_377340</name>
</gene>
<keyword evidence="17 19" id="KW-0511">Multifunctional enzyme</keyword>
<dbReference type="OrthoDB" id="6513042at2759"/>
<dbReference type="RefSeq" id="XP_004337643.1">
    <property type="nucleotide sequence ID" value="XM_004337595.1"/>
</dbReference>
<evidence type="ECO:0000256" key="14">
    <source>
        <dbReference type="ARBA" id="ARBA00023125"/>
    </source>
</evidence>
<dbReference type="InterPro" id="IPR047187">
    <property type="entry name" value="SF1_C_Upf1"/>
</dbReference>
<dbReference type="FunFam" id="3.40.50.300:FF:000721">
    <property type="entry name" value="DNA replication ATP-dependent helicase/nuclease DNA2"/>
    <property type="match status" value="1"/>
</dbReference>
<accession>L8GRP6</accession>
<keyword evidence="8 19" id="KW-0227">DNA damage</keyword>
<dbReference type="GO" id="GO:0006281">
    <property type="term" value="P:DNA repair"/>
    <property type="evidence" value="ECO:0007669"/>
    <property type="project" value="UniProtKB-KW"/>
</dbReference>
<protein>
    <recommendedName>
        <fullName evidence="19">DNA replication ATP-dependent helicase/nuclease</fullName>
        <ecNumber evidence="19">3.1.-.-</ecNumber>
        <ecNumber evidence="19">3.6.4.12</ecNumber>
    </recommendedName>
</protein>
<evidence type="ECO:0000313" key="24">
    <source>
        <dbReference type="Proteomes" id="UP000011083"/>
    </source>
</evidence>
<evidence type="ECO:0000256" key="1">
    <source>
        <dbReference type="ARBA" id="ARBA00001966"/>
    </source>
</evidence>
<evidence type="ECO:0000256" key="2">
    <source>
        <dbReference type="ARBA" id="ARBA00007913"/>
    </source>
</evidence>
<evidence type="ECO:0000256" key="12">
    <source>
        <dbReference type="ARBA" id="ARBA00023004"/>
    </source>
</evidence>